<gene>
    <name evidence="3" type="ORF">Taro_050242</name>
</gene>
<keyword evidence="2" id="KW-1133">Transmembrane helix</keyword>
<name>A0A843XDB3_COLES</name>
<keyword evidence="4" id="KW-1185">Reference proteome</keyword>
<feature type="region of interest" description="Disordered" evidence="1">
    <location>
        <begin position="1"/>
        <end position="24"/>
    </location>
</feature>
<accession>A0A843XDB3</accession>
<dbReference type="Proteomes" id="UP000652761">
    <property type="component" value="Unassembled WGS sequence"/>
</dbReference>
<evidence type="ECO:0008006" key="5">
    <source>
        <dbReference type="Google" id="ProtNLM"/>
    </source>
</evidence>
<keyword evidence="2" id="KW-0812">Transmembrane</keyword>
<feature type="transmembrane region" description="Helical" evidence="2">
    <location>
        <begin position="705"/>
        <end position="723"/>
    </location>
</feature>
<comment type="caution">
    <text evidence="3">The sequence shown here is derived from an EMBL/GenBank/DDBJ whole genome shotgun (WGS) entry which is preliminary data.</text>
</comment>
<feature type="transmembrane region" description="Helical" evidence="2">
    <location>
        <begin position="677"/>
        <end position="699"/>
    </location>
</feature>
<dbReference type="EMBL" id="NMUH01007441">
    <property type="protein sequence ID" value="MQM17273.1"/>
    <property type="molecule type" value="Genomic_DNA"/>
</dbReference>
<proteinExistence type="predicted"/>
<feature type="transmembrane region" description="Helical" evidence="2">
    <location>
        <begin position="904"/>
        <end position="928"/>
    </location>
</feature>
<evidence type="ECO:0000313" key="3">
    <source>
        <dbReference type="EMBL" id="MQM17273.1"/>
    </source>
</evidence>
<dbReference type="AlphaFoldDB" id="A0A843XDB3"/>
<feature type="transmembrane region" description="Helical" evidence="2">
    <location>
        <begin position="644"/>
        <end position="665"/>
    </location>
</feature>
<evidence type="ECO:0000256" key="1">
    <source>
        <dbReference type="SAM" id="MobiDB-lite"/>
    </source>
</evidence>
<evidence type="ECO:0000256" key="2">
    <source>
        <dbReference type="SAM" id="Phobius"/>
    </source>
</evidence>
<feature type="transmembrane region" description="Helical" evidence="2">
    <location>
        <begin position="769"/>
        <end position="794"/>
    </location>
</feature>
<feature type="transmembrane region" description="Helical" evidence="2">
    <location>
        <begin position="744"/>
        <end position="763"/>
    </location>
</feature>
<feature type="transmembrane region" description="Helical" evidence="2">
    <location>
        <begin position="557"/>
        <end position="577"/>
    </location>
</feature>
<reference evidence="3" key="1">
    <citation type="submission" date="2017-07" db="EMBL/GenBank/DDBJ databases">
        <title>Taro Niue Genome Assembly and Annotation.</title>
        <authorList>
            <person name="Atibalentja N."/>
            <person name="Keating K."/>
            <person name="Fields C.J."/>
        </authorList>
    </citation>
    <scope>NUCLEOTIDE SEQUENCE</scope>
    <source>
        <strain evidence="3">Niue_2</strain>
        <tissue evidence="3">Leaf</tissue>
    </source>
</reference>
<organism evidence="3 4">
    <name type="scientific">Colocasia esculenta</name>
    <name type="common">Wild taro</name>
    <name type="synonym">Arum esculentum</name>
    <dbReference type="NCBI Taxonomy" id="4460"/>
    <lineage>
        <taxon>Eukaryota</taxon>
        <taxon>Viridiplantae</taxon>
        <taxon>Streptophyta</taxon>
        <taxon>Embryophyta</taxon>
        <taxon>Tracheophyta</taxon>
        <taxon>Spermatophyta</taxon>
        <taxon>Magnoliopsida</taxon>
        <taxon>Liliopsida</taxon>
        <taxon>Araceae</taxon>
        <taxon>Aroideae</taxon>
        <taxon>Colocasieae</taxon>
        <taxon>Colocasia</taxon>
    </lineage>
</organism>
<evidence type="ECO:0000313" key="4">
    <source>
        <dbReference type="Proteomes" id="UP000652761"/>
    </source>
</evidence>
<keyword evidence="2" id="KW-0472">Membrane</keyword>
<sequence>MAERPVGLSRHPGGTCSGRGVGGRHVNVGNATPRPIASWGPKAISLGQRPFPPSFPFPFPSLLRGGKVVPYSISERGAWWHRQRLVRSLERCCGVMRRCSWCHSFIAFPMIASPLWCDCSVWGTPGCSIHVVYLPTDVATAERIVTSEEVSPQSGTTLSRCGRVGVGPQLGRAAVVCCCSLLWLTSLTLPRENVGRSRRLASWRCGQCVLLLAAGGGGLVALVVTELSHIVSNLSSWAMFSGFHSVGFLGVSRADTDCCFYNPFLGAVCGGTEVCSFLDLVACLRSRVVLLVGPRPCGGLRWPCLCFSVSTGACRDVVSRPDAEYRNARQLQEKGRDRLVGSGRQIATGLHEGRDGLVSRSRRPSCRDQIATERSIATALVNAAYRTIAFTGCVALEVEVYRLVALCSGDVFLEPLAVVLCVLVGIPERCLSGSGGGIVSVRVSLVPQLRLEALVAVWYVALSAYMRLSPFSGTPIPGSLLREFFGLRACSRRVGVGPQLGRAAVVCSCSLLWLTSLTIPREVVGMSLWLVSWRCGQCVLLLAACGSGLVALAVTEFLTLFLMAHILRVLLGCLVQAPNRWFWFRELFRLSGCVPRCCFYIVFDSAGSTGGMFDPTLVFLLLWLVRDWLSSLRLVREAYPPYSLQVLLEFFFVGSGGGLLWRVLPVSLCCFGRWCKCVAYCLVLVLVALSFLPLGHFVLGRTLWLYRYHCGVAALPYLVFLWLHSRCVSLSDHEDDLVCHIGEHVIHSFVALRALCVLVLAVARRAEPFSGVGLVRVVPVEFSTSACVLCAVVLRPRHVSVVMELAVVTVIQVAMELPVATVIRVATTWCVAFLSRPVNSGFRSAGSLGVPSAGTQPLVLSEVVVPVVRRSFSRGCSVSLMVTPSCFFPTSWGFGMLGACVVRLWSHVVALGFLPATLAGGSLFHLWVWNVVASAAAHVELGAASWSEEEVFLVS</sequence>
<feature type="transmembrane region" description="Helical" evidence="2">
    <location>
        <begin position="878"/>
        <end position="898"/>
    </location>
</feature>
<protein>
    <recommendedName>
        <fullName evidence="5">Transmembrane protein</fullName>
    </recommendedName>
</protein>
<feature type="transmembrane region" description="Helical" evidence="2">
    <location>
        <begin position="598"/>
        <end position="624"/>
    </location>
</feature>